<accession>A0A0N1F6V0</accession>
<dbReference type="SUPFAM" id="SSF53850">
    <property type="entry name" value="Periplasmic binding protein-like II"/>
    <property type="match status" value="1"/>
</dbReference>
<dbReference type="InterPro" id="IPR005064">
    <property type="entry name" value="BUG"/>
</dbReference>
<dbReference type="CDD" id="cd07012">
    <property type="entry name" value="PBP2_Bug_TTT"/>
    <property type="match status" value="1"/>
</dbReference>
<evidence type="ECO:0000313" key="3">
    <source>
        <dbReference type="EMBL" id="KPH82612.1"/>
    </source>
</evidence>
<dbReference type="Gene3D" id="3.40.190.150">
    <property type="entry name" value="Bordetella uptake gene, domain 1"/>
    <property type="match status" value="1"/>
</dbReference>
<dbReference type="Pfam" id="PF03401">
    <property type="entry name" value="TctC"/>
    <property type="match status" value="1"/>
</dbReference>
<comment type="similarity">
    <text evidence="1">Belongs to the UPF0065 (bug) family.</text>
</comment>
<organism evidence="3 4">
    <name type="scientific">Bosea vaviloviae</name>
    <dbReference type="NCBI Taxonomy" id="1526658"/>
    <lineage>
        <taxon>Bacteria</taxon>
        <taxon>Pseudomonadati</taxon>
        <taxon>Pseudomonadota</taxon>
        <taxon>Alphaproteobacteria</taxon>
        <taxon>Hyphomicrobiales</taxon>
        <taxon>Boseaceae</taxon>
        <taxon>Bosea</taxon>
    </lineage>
</organism>
<dbReference type="Proteomes" id="UP000037822">
    <property type="component" value="Unassembled WGS sequence"/>
</dbReference>
<proteinExistence type="inferred from homology"/>
<feature type="chain" id="PRO_5005870992" description="ABC transporter substrate-binding protein" evidence="2">
    <location>
        <begin position="24"/>
        <end position="321"/>
    </location>
</feature>
<dbReference type="PATRIC" id="fig|1526658.3.peg.3075"/>
<sequence>MKIIVKAAIGMAAMLVAAGPSWAFPDRPIQLIVPWAAGGGMDSVMRIFAAGFEAELKQPVNVVNRTGGGGITGHTAIAGAAPDGYVVGGISPEISFFKALRLGDLTIDSVDAFSRVSVIPAGVTVKADSPYKTIADYLKAVKDSPKGTLMASGTGVGGSWHIASGGLLKAAGVAPDAVKWVPSNGGAPALNDLVAGGLSVFTGSPIEAKAMLEAGRVRTLLLMTAERHPSFPDIPSAKEAGLDWTYENWFALAGPKGIPAERRKVLFDAAARTMQRPEVRKAMADRGITPVWDKPEEFAAYVTTFTERGNGILRDLGLAKN</sequence>
<name>A0A0N1F6V0_9HYPH</name>
<dbReference type="Gene3D" id="3.40.190.10">
    <property type="entry name" value="Periplasmic binding protein-like II"/>
    <property type="match status" value="1"/>
</dbReference>
<keyword evidence="2" id="KW-0732">Signal</keyword>
<dbReference type="PANTHER" id="PTHR42928:SF5">
    <property type="entry name" value="BLR1237 PROTEIN"/>
    <property type="match status" value="1"/>
</dbReference>
<dbReference type="RefSeq" id="WP_054207493.1">
    <property type="nucleotide sequence ID" value="NZ_LGSZ01000017.1"/>
</dbReference>
<evidence type="ECO:0000256" key="2">
    <source>
        <dbReference type="SAM" id="SignalP"/>
    </source>
</evidence>
<feature type="signal peptide" evidence="2">
    <location>
        <begin position="1"/>
        <end position="23"/>
    </location>
</feature>
<reference evidence="3 4" key="1">
    <citation type="submission" date="2015-07" db="EMBL/GenBank/DDBJ databases">
        <title>Whole genome sequencing of Bosea vaviloviae isolated from cave pool.</title>
        <authorList>
            <person name="Tan N.E.H."/>
            <person name="Lee Y.P."/>
            <person name="Gan H.M."/>
            <person name="Barton H."/>
            <person name="Savka M.A."/>
        </authorList>
    </citation>
    <scope>NUCLEOTIDE SEQUENCE [LARGE SCALE GENOMIC DNA]</scope>
    <source>
        <strain evidence="3 4">SD260</strain>
    </source>
</reference>
<dbReference type="PANTHER" id="PTHR42928">
    <property type="entry name" value="TRICARBOXYLATE-BINDING PROTEIN"/>
    <property type="match status" value="1"/>
</dbReference>
<keyword evidence="4" id="KW-1185">Reference proteome</keyword>
<dbReference type="PIRSF" id="PIRSF017082">
    <property type="entry name" value="YflP"/>
    <property type="match status" value="1"/>
</dbReference>
<dbReference type="AlphaFoldDB" id="A0A0N1F6V0"/>
<dbReference type="EMBL" id="LGSZ01000017">
    <property type="protein sequence ID" value="KPH82612.1"/>
    <property type="molecule type" value="Genomic_DNA"/>
</dbReference>
<evidence type="ECO:0000256" key="1">
    <source>
        <dbReference type="ARBA" id="ARBA00006987"/>
    </source>
</evidence>
<comment type="caution">
    <text evidence="3">The sequence shown here is derived from an EMBL/GenBank/DDBJ whole genome shotgun (WGS) entry which is preliminary data.</text>
</comment>
<evidence type="ECO:0008006" key="5">
    <source>
        <dbReference type="Google" id="ProtNLM"/>
    </source>
</evidence>
<dbReference type="InterPro" id="IPR042100">
    <property type="entry name" value="Bug_dom1"/>
</dbReference>
<gene>
    <name evidence="3" type="ORF">AE618_02550</name>
</gene>
<evidence type="ECO:0000313" key="4">
    <source>
        <dbReference type="Proteomes" id="UP000037822"/>
    </source>
</evidence>
<protein>
    <recommendedName>
        <fullName evidence="5">ABC transporter substrate-binding protein</fullName>
    </recommendedName>
</protein>